<dbReference type="GO" id="GO:0005975">
    <property type="term" value="P:carbohydrate metabolic process"/>
    <property type="evidence" value="ECO:0007669"/>
    <property type="project" value="InterPro"/>
</dbReference>
<dbReference type="InterPro" id="IPR000757">
    <property type="entry name" value="Beta-glucanase-like"/>
</dbReference>
<feature type="non-terminal residue" evidence="3">
    <location>
        <position position="177"/>
    </location>
</feature>
<reference evidence="3" key="1">
    <citation type="journal article" date="2013" name="Environ. Microbiol.">
        <title>Microbiota from the distal guts of lean and obese adolescents exhibit partial functional redundancy besides clear differences in community structure.</title>
        <authorList>
            <person name="Ferrer M."/>
            <person name="Ruiz A."/>
            <person name="Lanza F."/>
            <person name="Haange S.B."/>
            <person name="Oberbach A."/>
            <person name="Till H."/>
            <person name="Bargiela R."/>
            <person name="Campoy C."/>
            <person name="Segura M.T."/>
            <person name="Richter M."/>
            <person name="von Bergen M."/>
            <person name="Seifert J."/>
            <person name="Suarez A."/>
        </authorList>
    </citation>
    <scope>NUCLEOTIDE SEQUENCE</scope>
</reference>
<dbReference type="InterPro" id="IPR050546">
    <property type="entry name" value="Glycosyl_Hydrlase_16"/>
</dbReference>
<dbReference type="EMBL" id="AJWZ01002574">
    <property type="protein sequence ID" value="EKC70593.1"/>
    <property type="molecule type" value="Genomic_DNA"/>
</dbReference>
<feature type="domain" description="GH16" evidence="2">
    <location>
        <begin position="9"/>
        <end position="177"/>
    </location>
</feature>
<dbReference type="InterPro" id="IPR013320">
    <property type="entry name" value="ConA-like_dom_sf"/>
</dbReference>
<accession>K1TLU5</accession>
<dbReference type="SUPFAM" id="SSF49899">
    <property type="entry name" value="Concanavalin A-like lectins/glucanases"/>
    <property type="match status" value="1"/>
</dbReference>
<protein>
    <submittedName>
        <fullName evidence="3">Beta-glucanase (Endo-beta-1,3-1,4 glucanase)</fullName>
    </submittedName>
</protein>
<dbReference type="Pfam" id="PF26113">
    <property type="entry name" value="GH16_XgeA"/>
    <property type="match status" value="1"/>
</dbReference>
<evidence type="ECO:0000259" key="2">
    <source>
        <dbReference type="PROSITE" id="PS51762"/>
    </source>
</evidence>
<dbReference type="CDD" id="cd08023">
    <property type="entry name" value="GH16_laminarinase_like"/>
    <property type="match status" value="1"/>
</dbReference>
<sequence>MVATATLGIGFAGTTVKAAEPAQNIDISKMKVNWSDEFNGTELNSDHWTPEIGNGNWGWGNNEKEYYKANNISVSDGTMKIKAQTEKVGSYNWTSGRIKSAGKVNIGYGYVEARIKIPSSQGIWPAFWMLGTNGKTWPACGEIDIMEAFNTRSDIQSTIHYPKWNGADQYVYTNRNI</sequence>
<gene>
    <name evidence="3" type="ORF">OBE_03817</name>
</gene>
<comment type="caution">
    <text evidence="3">The sequence shown here is derived from an EMBL/GenBank/DDBJ whole genome shotgun (WGS) entry which is preliminary data.</text>
</comment>
<evidence type="ECO:0000256" key="1">
    <source>
        <dbReference type="ARBA" id="ARBA00006865"/>
    </source>
</evidence>
<dbReference type="PANTHER" id="PTHR10963:SF55">
    <property type="entry name" value="GLYCOSIDE HYDROLASE FAMILY 16 PROTEIN"/>
    <property type="match status" value="1"/>
</dbReference>
<organism evidence="3">
    <name type="scientific">human gut metagenome</name>
    <dbReference type="NCBI Taxonomy" id="408170"/>
    <lineage>
        <taxon>unclassified sequences</taxon>
        <taxon>metagenomes</taxon>
        <taxon>organismal metagenomes</taxon>
    </lineage>
</organism>
<proteinExistence type="inferred from homology"/>
<comment type="similarity">
    <text evidence="1">Belongs to the glycosyl hydrolase 16 family.</text>
</comment>
<dbReference type="PANTHER" id="PTHR10963">
    <property type="entry name" value="GLYCOSYL HYDROLASE-RELATED"/>
    <property type="match status" value="1"/>
</dbReference>
<name>K1TLU5_9ZZZZ</name>
<dbReference type="GO" id="GO:0004553">
    <property type="term" value="F:hydrolase activity, hydrolyzing O-glycosyl compounds"/>
    <property type="evidence" value="ECO:0007669"/>
    <property type="project" value="InterPro"/>
</dbReference>
<dbReference type="AlphaFoldDB" id="K1TLU5"/>
<dbReference type="PROSITE" id="PS51762">
    <property type="entry name" value="GH16_2"/>
    <property type="match status" value="1"/>
</dbReference>
<dbReference type="Gene3D" id="2.60.120.200">
    <property type="match status" value="1"/>
</dbReference>
<evidence type="ECO:0000313" key="3">
    <source>
        <dbReference type="EMBL" id="EKC70593.1"/>
    </source>
</evidence>